<name>A0A1X1TNS1_9MYCO</name>
<dbReference type="OrthoDB" id="495539at2"/>
<dbReference type="RefSeq" id="WP_085231491.1">
    <property type="nucleotide sequence ID" value="NZ_AP022613.1"/>
</dbReference>
<keyword evidence="2" id="KW-1185">Reference proteome</keyword>
<accession>A0A1X1TNS1</accession>
<organism evidence="1 2">
    <name type="scientific">Mycobacterium conspicuum</name>
    <dbReference type="NCBI Taxonomy" id="44010"/>
    <lineage>
        <taxon>Bacteria</taxon>
        <taxon>Bacillati</taxon>
        <taxon>Actinomycetota</taxon>
        <taxon>Actinomycetes</taxon>
        <taxon>Mycobacteriales</taxon>
        <taxon>Mycobacteriaceae</taxon>
        <taxon>Mycobacterium</taxon>
    </lineage>
</organism>
<dbReference type="EMBL" id="AP022613">
    <property type="protein sequence ID" value="BBZ37799.1"/>
    <property type="molecule type" value="Genomic_DNA"/>
</dbReference>
<dbReference type="AlphaFoldDB" id="A0A1X1TNS1"/>
<sequence length="158" mass="16515">MTTMSYHRQAMTITKLALVAVTAVATGTGLPAAAHADESYEFQSPSGDIHCKMGYAQGTDPGVVCTIAHATYAGECQSGGLVAWPQFGLWQGGLPSSPKDTPCVVGASKTPISPTLDYGQKSRPFGAISCDSEQLSVTCTDSSTGHFFRVSQESYEVG</sequence>
<gene>
    <name evidence="1" type="ORF">MCNS_08620</name>
</gene>
<reference evidence="1 2" key="1">
    <citation type="journal article" date="2019" name="Emerg. Microbes Infect.">
        <title>Comprehensive subspecies identification of 175 nontuberculous mycobacteria species based on 7547 genomic profiles.</title>
        <authorList>
            <person name="Matsumoto Y."/>
            <person name="Kinjo T."/>
            <person name="Motooka D."/>
            <person name="Nabeya D."/>
            <person name="Jung N."/>
            <person name="Uechi K."/>
            <person name="Horii T."/>
            <person name="Iida T."/>
            <person name="Fujita J."/>
            <person name="Nakamura S."/>
        </authorList>
    </citation>
    <scope>NUCLEOTIDE SEQUENCE [LARGE SCALE GENOMIC DNA]</scope>
    <source>
        <strain evidence="1 2">JCM 14738</strain>
    </source>
</reference>
<dbReference type="Proteomes" id="UP000467385">
    <property type="component" value="Chromosome"/>
</dbReference>
<evidence type="ECO:0000313" key="1">
    <source>
        <dbReference type="EMBL" id="BBZ37799.1"/>
    </source>
</evidence>
<evidence type="ECO:0000313" key="2">
    <source>
        <dbReference type="Proteomes" id="UP000467385"/>
    </source>
</evidence>
<protein>
    <submittedName>
        <fullName evidence="1">Uncharacterized protein</fullName>
    </submittedName>
</protein>
<proteinExistence type="predicted"/>